<gene>
    <name evidence="2" type="ORF">niasHT_011509</name>
</gene>
<dbReference type="EMBL" id="JBICBT010000433">
    <property type="protein sequence ID" value="KAL3113834.1"/>
    <property type="molecule type" value="Genomic_DNA"/>
</dbReference>
<organism evidence="2 3">
    <name type="scientific">Heterodera trifolii</name>
    <dbReference type="NCBI Taxonomy" id="157864"/>
    <lineage>
        <taxon>Eukaryota</taxon>
        <taxon>Metazoa</taxon>
        <taxon>Ecdysozoa</taxon>
        <taxon>Nematoda</taxon>
        <taxon>Chromadorea</taxon>
        <taxon>Rhabditida</taxon>
        <taxon>Tylenchina</taxon>
        <taxon>Tylenchomorpha</taxon>
        <taxon>Tylenchoidea</taxon>
        <taxon>Heteroderidae</taxon>
        <taxon>Heteroderinae</taxon>
        <taxon>Heterodera</taxon>
    </lineage>
</organism>
<dbReference type="InterPro" id="IPR027417">
    <property type="entry name" value="P-loop_NTPase"/>
</dbReference>
<dbReference type="Gene3D" id="3.40.50.300">
    <property type="entry name" value="P-loop containing nucleotide triphosphate hydrolases"/>
    <property type="match status" value="1"/>
</dbReference>
<dbReference type="InterPro" id="IPR039421">
    <property type="entry name" value="Type_1_exporter"/>
</dbReference>
<keyword evidence="3" id="KW-1185">Reference proteome</keyword>
<protein>
    <recommendedName>
        <fullName evidence="1">ABC transporter domain-containing protein</fullName>
    </recommendedName>
</protein>
<feature type="domain" description="ABC transporter" evidence="1">
    <location>
        <begin position="83"/>
        <end position="150"/>
    </location>
</feature>
<dbReference type="Pfam" id="PF00005">
    <property type="entry name" value="ABC_tran"/>
    <property type="match status" value="1"/>
</dbReference>
<proteinExistence type="predicted"/>
<dbReference type="InterPro" id="IPR003439">
    <property type="entry name" value="ABC_transporter-like_ATP-bd"/>
</dbReference>
<dbReference type="SUPFAM" id="SSF52540">
    <property type="entry name" value="P-loop containing nucleoside triphosphate hydrolases"/>
    <property type="match status" value="1"/>
</dbReference>
<reference evidence="2 3" key="1">
    <citation type="submission" date="2024-10" db="EMBL/GenBank/DDBJ databases">
        <authorList>
            <person name="Kim D."/>
        </authorList>
    </citation>
    <scope>NUCLEOTIDE SEQUENCE [LARGE SCALE GENOMIC DNA]</scope>
    <source>
        <strain evidence="2">BH-2024</strain>
    </source>
</reference>
<name>A0ABD2LF74_9BILA</name>
<accession>A0ABD2LF74</accession>
<dbReference type="AlphaFoldDB" id="A0ABD2LF74"/>
<evidence type="ECO:0000313" key="2">
    <source>
        <dbReference type="EMBL" id="KAL3113834.1"/>
    </source>
</evidence>
<comment type="caution">
    <text evidence="2">The sequence shown here is derived from an EMBL/GenBank/DDBJ whole genome shotgun (WGS) entry which is preliminary data.</text>
</comment>
<dbReference type="PANTHER" id="PTHR24221:SF503">
    <property type="entry name" value="MITOCHONDRIAL POTASSIUM CHANNEL ATP-BINDING SUBUNIT"/>
    <property type="match status" value="1"/>
</dbReference>
<evidence type="ECO:0000259" key="1">
    <source>
        <dbReference type="Pfam" id="PF00005"/>
    </source>
</evidence>
<sequence>MEQLKRLSLSENLRNEEVWLGGMFFSEAYITATHLRAIGCVLCKADKIKPTDEVHVGVPRLPFTWTLEKHSPASVVVPVYLYSGCGKSTVVALLERFYLPTRGSILIDGIPIEEINIQRLRNQIAMVSQEPTLFDCTIRENITYGMADRERITHENLT</sequence>
<dbReference type="PANTHER" id="PTHR24221">
    <property type="entry name" value="ATP-BINDING CASSETTE SUB-FAMILY B"/>
    <property type="match status" value="1"/>
</dbReference>
<dbReference type="Proteomes" id="UP001620626">
    <property type="component" value="Unassembled WGS sequence"/>
</dbReference>
<evidence type="ECO:0000313" key="3">
    <source>
        <dbReference type="Proteomes" id="UP001620626"/>
    </source>
</evidence>